<dbReference type="Pfam" id="PF09118">
    <property type="entry name" value="GO-like_E_set"/>
    <property type="match status" value="1"/>
</dbReference>
<dbReference type="AlphaFoldDB" id="A0A1D1ZAP1"/>
<feature type="compositionally biased region" description="Basic and acidic residues" evidence="2">
    <location>
        <begin position="557"/>
        <end position="569"/>
    </location>
</feature>
<feature type="compositionally biased region" description="Basic residues" evidence="2">
    <location>
        <begin position="533"/>
        <end position="552"/>
    </location>
</feature>
<evidence type="ECO:0000313" key="6">
    <source>
        <dbReference type="EMBL" id="JAT57154.1"/>
    </source>
</evidence>
<dbReference type="Pfam" id="PF07250">
    <property type="entry name" value="Glyoxal_oxid_N"/>
    <property type="match status" value="1"/>
</dbReference>
<dbReference type="InterPro" id="IPR037293">
    <property type="entry name" value="Gal_Oxidase_central_sf"/>
</dbReference>
<dbReference type="PANTHER" id="PTHR32208:SF62">
    <property type="entry name" value="OXIDASE, PUTATIVE, EXPRESSED-RELATED"/>
    <property type="match status" value="1"/>
</dbReference>
<accession>A0A1D1ZAP1</accession>
<feature type="chain" id="PRO_5008900866" evidence="3">
    <location>
        <begin position="31"/>
        <end position="628"/>
    </location>
</feature>
<dbReference type="PANTHER" id="PTHR32208">
    <property type="entry name" value="SECRETED PROTEIN-RELATED"/>
    <property type="match status" value="1"/>
</dbReference>
<reference evidence="7" key="1">
    <citation type="submission" date="2015-07" db="EMBL/GenBank/DDBJ databases">
        <title>Transcriptome Assembly of Anthurium amnicola.</title>
        <authorList>
            <person name="Suzuki J."/>
        </authorList>
    </citation>
    <scope>NUCLEOTIDE SEQUENCE</scope>
</reference>
<dbReference type="InterPro" id="IPR014756">
    <property type="entry name" value="Ig_E-set"/>
</dbReference>
<evidence type="ECO:0000256" key="1">
    <source>
        <dbReference type="ARBA" id="ARBA00022729"/>
    </source>
</evidence>
<protein>
    <submittedName>
        <fullName evidence="7">Galactose oxidase</fullName>
    </submittedName>
</protein>
<feature type="region of interest" description="Disordered" evidence="2">
    <location>
        <begin position="508"/>
        <end position="606"/>
    </location>
</feature>
<sequence>MTPNTRRPLLPLFIPTVLLLLLLLAGLGNAASSDGRWDVLNGSTGVSAMHMQLLRGDLVVFFDRTDFGKSGLPLPDGRCRDDPRDLALKHDCTAHAAQYDVSSGSVRPLMILTDTWCSSGTVAPDGTLVQTGGYNDGDRAARTLRPGPSRDWVENPTALAVRRWYATSHVLPDGTAVIVGGRRQFSYEFYPTTSSSGGEAGTYDLPLLRETKDAAEDNLYPFVHLNVDGNLFVFANDRAILLDYKNHAVVRTFPTMPGGDPRNYPSSGSSVLLPLPPSGTEAEVLVCGGAPAGSFARANRGEFVAALDTCGRLRITDESPEWSMETMPAARVMGDMVLLPTGDVLVVNGAGKGTAGWEFGRDPVLSPVVYSPGAPPGRRFQVETPTTIPRLYHSTAVLLRDGRVLVGGSNPHAYYNFTGVPYPTDTSLEAFSPAYLAAGSAAFRPVIVSARPELGYGERFGVRFFVAAGLVQGGVVGVTMVLPSFTTHSFSMNQRLLVLQADNATTTTTTTTATTQAPNAPLTPASTPTAQARSRRRTRKRKHMEKSHRRRLPPAAESHHDSAPKRTRDWIPPSSRSSGSSACFRHRSRRGPRTGSDDGGRPTAASCRGTARWWTCGASCCTEPSWRR</sequence>
<feature type="domain" description="Glyoxal oxidase N-terminal" evidence="4">
    <location>
        <begin position="49"/>
        <end position="435"/>
    </location>
</feature>
<dbReference type="InterPro" id="IPR009880">
    <property type="entry name" value="Glyoxal_oxidase_N"/>
</dbReference>
<dbReference type="SUPFAM" id="SSF50965">
    <property type="entry name" value="Galactose oxidase, central domain"/>
    <property type="match status" value="1"/>
</dbReference>
<feature type="signal peptide" evidence="3">
    <location>
        <begin position="1"/>
        <end position="30"/>
    </location>
</feature>
<dbReference type="InterPro" id="IPR015202">
    <property type="entry name" value="GO-like_E_set"/>
</dbReference>
<proteinExistence type="predicted"/>
<organism evidence="7">
    <name type="scientific">Anthurium amnicola</name>
    <dbReference type="NCBI Taxonomy" id="1678845"/>
    <lineage>
        <taxon>Eukaryota</taxon>
        <taxon>Viridiplantae</taxon>
        <taxon>Streptophyta</taxon>
        <taxon>Embryophyta</taxon>
        <taxon>Tracheophyta</taxon>
        <taxon>Spermatophyta</taxon>
        <taxon>Magnoliopsida</taxon>
        <taxon>Liliopsida</taxon>
        <taxon>Araceae</taxon>
        <taxon>Pothoideae</taxon>
        <taxon>Potheae</taxon>
        <taxon>Anthurium</taxon>
    </lineage>
</organism>
<dbReference type="Gene3D" id="2.130.10.80">
    <property type="entry name" value="Galactose oxidase/kelch, beta-propeller"/>
    <property type="match status" value="1"/>
</dbReference>
<gene>
    <name evidence="7" type="primary">GAOA_6</name>
    <name evidence="6" type="synonym">GAOA_7</name>
    <name evidence="6" type="ORF">g.101064</name>
    <name evidence="7" type="ORF">g.101075</name>
</gene>
<evidence type="ECO:0000256" key="3">
    <source>
        <dbReference type="SAM" id="SignalP"/>
    </source>
</evidence>
<feature type="compositionally biased region" description="Low complexity" evidence="2">
    <location>
        <begin position="508"/>
        <end position="532"/>
    </location>
</feature>
<dbReference type="InterPro" id="IPR011043">
    <property type="entry name" value="Gal_Oxase/kelch_b-propeller"/>
</dbReference>
<dbReference type="EMBL" id="GDJX01010782">
    <property type="protein sequence ID" value="JAT57154.1"/>
    <property type="molecule type" value="Transcribed_RNA"/>
</dbReference>
<evidence type="ECO:0000259" key="5">
    <source>
        <dbReference type="Pfam" id="PF09118"/>
    </source>
</evidence>
<dbReference type="Gene3D" id="2.60.40.10">
    <property type="entry name" value="Immunoglobulins"/>
    <property type="match status" value="1"/>
</dbReference>
<evidence type="ECO:0000259" key="4">
    <source>
        <dbReference type="Pfam" id="PF07250"/>
    </source>
</evidence>
<name>A0A1D1ZAP1_9ARAE</name>
<dbReference type="InterPro" id="IPR013783">
    <property type="entry name" value="Ig-like_fold"/>
</dbReference>
<evidence type="ECO:0000256" key="2">
    <source>
        <dbReference type="SAM" id="MobiDB-lite"/>
    </source>
</evidence>
<evidence type="ECO:0000313" key="7">
    <source>
        <dbReference type="EMBL" id="JAT63943.1"/>
    </source>
</evidence>
<feature type="domain" description="Galactose oxidase-like Early set" evidence="5">
    <location>
        <begin position="444"/>
        <end position="520"/>
    </location>
</feature>
<keyword evidence="1 3" id="KW-0732">Signal</keyword>
<dbReference type="EMBL" id="GDJX01003993">
    <property type="protein sequence ID" value="JAT63943.1"/>
    <property type="molecule type" value="Transcribed_RNA"/>
</dbReference>
<dbReference type="SUPFAM" id="SSF81296">
    <property type="entry name" value="E set domains"/>
    <property type="match status" value="1"/>
</dbReference>